<dbReference type="STRING" id="1581420.AAW00_11435"/>
<dbReference type="Gene3D" id="1.10.10.10">
    <property type="entry name" value="Winged helix-like DNA-binding domain superfamily/Winged helix DNA-binding domain"/>
    <property type="match status" value="1"/>
</dbReference>
<dbReference type="AlphaFoldDB" id="A0A0G9MVG3"/>
<reference evidence="1 2" key="1">
    <citation type="submission" date="2015-04" db="EMBL/GenBank/DDBJ databases">
        <title>The draft genome sequence of Erythrobacter luteus KA37.</title>
        <authorList>
            <person name="Zhuang L."/>
            <person name="Liu Y."/>
            <person name="Shao Z."/>
        </authorList>
    </citation>
    <scope>NUCLEOTIDE SEQUENCE [LARGE SCALE GENOMIC DNA]</scope>
    <source>
        <strain evidence="1 2">KA37</strain>
    </source>
</reference>
<dbReference type="InterPro" id="IPR036388">
    <property type="entry name" value="WH-like_DNA-bd_sf"/>
</dbReference>
<dbReference type="InterPro" id="IPR036390">
    <property type="entry name" value="WH_DNA-bd_sf"/>
</dbReference>
<dbReference type="RefSeq" id="WP_047004400.1">
    <property type="nucleotide sequence ID" value="NZ_LBHB01000002.1"/>
</dbReference>
<accession>A0A0G9MVG3</accession>
<evidence type="ECO:0000313" key="1">
    <source>
        <dbReference type="EMBL" id="KLE34752.1"/>
    </source>
</evidence>
<dbReference type="OrthoDB" id="34459at2"/>
<dbReference type="EMBL" id="LBHB01000002">
    <property type="protein sequence ID" value="KLE34752.1"/>
    <property type="molecule type" value="Genomic_DNA"/>
</dbReference>
<protein>
    <recommendedName>
        <fullName evidence="3">S-adenosylmethionine tRNA ribosyltransferase</fullName>
    </recommendedName>
</protein>
<sequence length="78" mass="8345">MTPEEAIAALLQARAADATICPSEAARLMAGAGGDWRTRMDDVHEASGRLVDAGDVVLSWKGRPLARPEGPYRIGRSR</sequence>
<dbReference type="SUPFAM" id="SSF46785">
    <property type="entry name" value="Winged helix' DNA-binding domain"/>
    <property type="match status" value="1"/>
</dbReference>
<dbReference type="Pfam" id="PF11625">
    <property type="entry name" value="DUF3253"/>
    <property type="match status" value="1"/>
</dbReference>
<evidence type="ECO:0000313" key="2">
    <source>
        <dbReference type="Proteomes" id="UP000053464"/>
    </source>
</evidence>
<organism evidence="1 2">
    <name type="scientific">Aurantiacibacter luteus</name>
    <dbReference type="NCBI Taxonomy" id="1581420"/>
    <lineage>
        <taxon>Bacteria</taxon>
        <taxon>Pseudomonadati</taxon>
        <taxon>Pseudomonadota</taxon>
        <taxon>Alphaproteobacteria</taxon>
        <taxon>Sphingomonadales</taxon>
        <taxon>Erythrobacteraceae</taxon>
        <taxon>Aurantiacibacter</taxon>
    </lineage>
</organism>
<proteinExistence type="predicted"/>
<keyword evidence="2" id="KW-1185">Reference proteome</keyword>
<dbReference type="PATRIC" id="fig|1581420.6.peg.2337"/>
<dbReference type="InterPro" id="IPR021660">
    <property type="entry name" value="DUF3253"/>
</dbReference>
<comment type="caution">
    <text evidence="1">The sequence shown here is derived from an EMBL/GenBank/DDBJ whole genome shotgun (WGS) entry which is preliminary data.</text>
</comment>
<dbReference type="Proteomes" id="UP000053464">
    <property type="component" value="Unassembled WGS sequence"/>
</dbReference>
<gene>
    <name evidence="1" type="ORF">AAW00_11435</name>
</gene>
<name>A0A0G9MVG3_9SPHN</name>
<evidence type="ECO:0008006" key="3">
    <source>
        <dbReference type="Google" id="ProtNLM"/>
    </source>
</evidence>